<dbReference type="GeneID" id="79271537"/>
<sequence>MDHVFEALGHPRRRYLLYTLETDGSRTLWGISKRIAAWEGEIPEDSVSAEATERVYVSLYHNHVPKLANDGIVAFSEAEETIEPASNAEAVLAVLDTIGGYEDSKQEDHAREKHGEGLS</sequence>
<organism evidence="2 3">
    <name type="scientific">Halobaculum marinum</name>
    <dbReference type="NCBI Taxonomy" id="3031996"/>
    <lineage>
        <taxon>Archaea</taxon>
        <taxon>Methanobacteriati</taxon>
        <taxon>Methanobacteriota</taxon>
        <taxon>Stenosarchaea group</taxon>
        <taxon>Halobacteria</taxon>
        <taxon>Halobacteriales</taxon>
        <taxon>Haloferacaceae</taxon>
        <taxon>Halobaculum</taxon>
    </lineage>
</organism>
<accession>A0ABD5WZK9</accession>
<evidence type="ECO:0000313" key="2">
    <source>
        <dbReference type="EMBL" id="MFC7098875.1"/>
    </source>
</evidence>
<evidence type="ECO:0000259" key="1">
    <source>
        <dbReference type="Pfam" id="PF24035"/>
    </source>
</evidence>
<dbReference type="Proteomes" id="UP001596388">
    <property type="component" value="Unassembled WGS sequence"/>
</dbReference>
<reference evidence="2 3" key="1">
    <citation type="journal article" date="2019" name="Int. J. Syst. Evol. Microbiol.">
        <title>The Global Catalogue of Microorganisms (GCM) 10K type strain sequencing project: providing services to taxonomists for standard genome sequencing and annotation.</title>
        <authorList>
            <consortium name="The Broad Institute Genomics Platform"/>
            <consortium name="The Broad Institute Genome Sequencing Center for Infectious Disease"/>
            <person name="Wu L."/>
            <person name="Ma J."/>
        </authorList>
    </citation>
    <scope>NUCLEOTIDE SEQUENCE [LARGE SCALE GENOMIC DNA]</scope>
    <source>
        <strain evidence="2 3">DT55</strain>
    </source>
</reference>
<keyword evidence="3" id="KW-1185">Reference proteome</keyword>
<name>A0ABD5WZK9_9EURY</name>
<dbReference type="InterPro" id="IPR055768">
    <property type="entry name" value="DUF7344"/>
</dbReference>
<dbReference type="EMBL" id="JBHTAG010000004">
    <property type="protein sequence ID" value="MFC7098875.1"/>
    <property type="molecule type" value="Genomic_DNA"/>
</dbReference>
<evidence type="ECO:0000313" key="3">
    <source>
        <dbReference type="Proteomes" id="UP001596388"/>
    </source>
</evidence>
<dbReference type="Pfam" id="PF24035">
    <property type="entry name" value="DUF7344"/>
    <property type="match status" value="1"/>
</dbReference>
<gene>
    <name evidence="2" type="ORF">ACFQKD_16340</name>
</gene>
<protein>
    <recommendedName>
        <fullName evidence="1">DUF7344 domain-containing protein</fullName>
    </recommendedName>
</protein>
<comment type="caution">
    <text evidence="2">The sequence shown here is derived from an EMBL/GenBank/DDBJ whole genome shotgun (WGS) entry which is preliminary data.</text>
</comment>
<dbReference type="AlphaFoldDB" id="A0ABD5WZK9"/>
<dbReference type="RefSeq" id="WP_276239566.1">
    <property type="nucleotide sequence ID" value="NZ_CP119990.1"/>
</dbReference>
<proteinExistence type="predicted"/>
<feature type="domain" description="DUF7344" evidence="1">
    <location>
        <begin position="5"/>
        <end position="83"/>
    </location>
</feature>